<dbReference type="EMBL" id="CAAALY010015593">
    <property type="protein sequence ID" value="VEL12716.1"/>
    <property type="molecule type" value="Genomic_DNA"/>
</dbReference>
<reference evidence="1" key="1">
    <citation type="submission" date="2018-11" db="EMBL/GenBank/DDBJ databases">
        <authorList>
            <consortium name="Pathogen Informatics"/>
        </authorList>
    </citation>
    <scope>NUCLEOTIDE SEQUENCE</scope>
</reference>
<sequence>MTIDSEFHLDHLLYQKILLNISEGIGVELLSKDTSLSTLSCGLPASSLAPHRIIHACQVSLNQFPVVFGSFFQNVFTYMYEEDAGFVESPKISVKIITLEPPYISSQLERADNFFYHSRSRISRFSVSQFIDDLTPADDTIIHPELLILPADFPFPTRYPRSWQARDGLSFKSNFVQRRQVFGVSNQLKRELGRELLELLCRSGPKPWDPLGLWDLREPFRTRGSIDTTGPATRLSS</sequence>
<evidence type="ECO:0000313" key="2">
    <source>
        <dbReference type="Proteomes" id="UP000784294"/>
    </source>
</evidence>
<evidence type="ECO:0000313" key="1">
    <source>
        <dbReference type="EMBL" id="VEL12716.1"/>
    </source>
</evidence>
<accession>A0A448WIQ1</accession>
<name>A0A448WIQ1_9PLAT</name>
<dbReference type="AlphaFoldDB" id="A0A448WIQ1"/>
<gene>
    <name evidence="1" type="ORF">PXEA_LOCUS6156</name>
</gene>
<organism evidence="1 2">
    <name type="scientific">Protopolystoma xenopodis</name>
    <dbReference type="NCBI Taxonomy" id="117903"/>
    <lineage>
        <taxon>Eukaryota</taxon>
        <taxon>Metazoa</taxon>
        <taxon>Spiralia</taxon>
        <taxon>Lophotrochozoa</taxon>
        <taxon>Platyhelminthes</taxon>
        <taxon>Monogenea</taxon>
        <taxon>Polyopisthocotylea</taxon>
        <taxon>Polystomatidea</taxon>
        <taxon>Polystomatidae</taxon>
        <taxon>Protopolystoma</taxon>
    </lineage>
</organism>
<comment type="caution">
    <text evidence="1">The sequence shown here is derived from an EMBL/GenBank/DDBJ whole genome shotgun (WGS) entry which is preliminary data.</text>
</comment>
<dbReference type="Proteomes" id="UP000784294">
    <property type="component" value="Unassembled WGS sequence"/>
</dbReference>
<keyword evidence="2" id="KW-1185">Reference proteome</keyword>
<proteinExistence type="predicted"/>
<protein>
    <submittedName>
        <fullName evidence="1">Uncharacterized protein</fullName>
    </submittedName>
</protein>